<evidence type="ECO:0000256" key="2">
    <source>
        <dbReference type="ARBA" id="ARBA00022598"/>
    </source>
</evidence>
<dbReference type="GO" id="GO:0005524">
    <property type="term" value="F:ATP binding"/>
    <property type="evidence" value="ECO:0007669"/>
    <property type="project" value="UniProtKB-KW"/>
</dbReference>
<dbReference type="PANTHER" id="PTHR22594">
    <property type="entry name" value="ASPARTYL/LYSYL-TRNA SYNTHETASE"/>
    <property type="match status" value="1"/>
</dbReference>
<protein>
    <recommendedName>
        <fullName evidence="7">Aminoacyl-transfer RNA synthetases class-II family profile domain-containing protein</fullName>
    </recommendedName>
</protein>
<dbReference type="InterPro" id="IPR002312">
    <property type="entry name" value="Asp/Asn-tRNA-synth_IIb"/>
</dbReference>
<proteinExistence type="inferred from homology"/>
<dbReference type="InterPro" id="IPR012340">
    <property type="entry name" value="NA-bd_OB-fold"/>
</dbReference>
<dbReference type="GO" id="GO:0004815">
    <property type="term" value="F:aspartate-tRNA ligase activity"/>
    <property type="evidence" value="ECO:0007669"/>
    <property type="project" value="TreeGrafter"/>
</dbReference>
<dbReference type="InterPro" id="IPR004524">
    <property type="entry name" value="Asp-tRNA-ligase_1"/>
</dbReference>
<reference evidence="8" key="1">
    <citation type="submission" date="2025-08" db="UniProtKB">
        <authorList>
            <consortium name="Ensembl"/>
        </authorList>
    </citation>
    <scope>IDENTIFICATION</scope>
</reference>
<dbReference type="Gene3D" id="3.30.930.10">
    <property type="entry name" value="Bira Bifunctional Protein, Domain 2"/>
    <property type="match status" value="1"/>
</dbReference>
<dbReference type="HAMAP" id="MF_00044">
    <property type="entry name" value="Asp_tRNA_synth_type1"/>
    <property type="match status" value="1"/>
</dbReference>
<dbReference type="Ensembl" id="ENSDLAT00005005279.2">
    <property type="protein sequence ID" value="ENSDLAP00005005120.2"/>
    <property type="gene ID" value="ENSDLAG00005001782.2"/>
</dbReference>
<dbReference type="CDD" id="cd00777">
    <property type="entry name" value="AspRS_core"/>
    <property type="match status" value="1"/>
</dbReference>
<evidence type="ECO:0000256" key="5">
    <source>
        <dbReference type="ARBA" id="ARBA00022917"/>
    </source>
</evidence>
<dbReference type="PANTHER" id="PTHR22594:SF5">
    <property type="entry name" value="ASPARTATE--TRNA LIGASE, MITOCHONDRIAL"/>
    <property type="match status" value="1"/>
</dbReference>
<dbReference type="SUPFAM" id="SSF50249">
    <property type="entry name" value="Nucleic acid-binding proteins"/>
    <property type="match status" value="1"/>
</dbReference>
<reference evidence="8" key="2">
    <citation type="submission" date="2025-09" db="UniProtKB">
        <authorList>
            <consortium name="Ensembl"/>
        </authorList>
    </citation>
    <scope>IDENTIFICATION</scope>
</reference>
<name>A0A8C4DQ28_DICLA</name>
<dbReference type="SUPFAM" id="SSF55681">
    <property type="entry name" value="Class II aaRS and biotin synthetases"/>
    <property type="match status" value="1"/>
</dbReference>
<dbReference type="InterPro" id="IPR045864">
    <property type="entry name" value="aa-tRNA-synth_II/BPL/LPL"/>
</dbReference>
<dbReference type="Pfam" id="PF00152">
    <property type="entry name" value="tRNA-synt_2"/>
    <property type="match status" value="1"/>
</dbReference>
<keyword evidence="3" id="KW-0547">Nucleotide-binding</keyword>
<dbReference type="InterPro" id="IPR047090">
    <property type="entry name" value="AspRS_core"/>
</dbReference>
<evidence type="ECO:0000256" key="1">
    <source>
        <dbReference type="ARBA" id="ARBA00006303"/>
    </source>
</evidence>
<sequence length="590" mass="66787">MAARGRCVLQRVFTVLRAPTVYHRQLQFWSVNGSSAGPSSLSFRSHTCGELTAHHVGERVSLCGWVQYLRQDMFVILRDFSGLIQVLIPQEEVSMKMIQTPKYNIISTTNNLKTSPSTRSIEILAESVEVFNVCRTLPFEIKDFVKKSESLRMQYRYLDLRSSQMQKNLRLRSQLVMKMREYLCNVHGFVDVETPTLFKRTPGGAKEFVVPSREPGRFYSLPQSPQQFKQLLMVAGIDRYFQMARCYRDEGSRPDRQPEFTQVDIEMSFVDQAGIMSLVEGLLQYSWPAEKGPIKVPFQTMTYEEAMRDYGVDKPDTRFSMKLMDLSEVFLSTEINFLRSALSQPEGSVQAIRVPSGAVRANPFPQARMYLYVNSSSVSPSYCTSRSQRPLLGNVRLLCAELLESRGVSVRDPSAFRFLWVVDFPLFLSKEEEPEQLESAHHPFTAALPEDTQLLYTEPHKVRGQHYDLVLNGCEIGGGSIRIHNASEQLYVLKNILKEDPSLLSHLLEALDSGAPPHGGIALGFDRLVSIIVGAPSIRDVIAFPKSFRGQDLMSCAPDFVSEEELKSYHISVKWPTEDEQTASGRCSSL</sequence>
<dbReference type="InterPro" id="IPR006195">
    <property type="entry name" value="aa-tRNA-synth_II"/>
</dbReference>
<gene>
    <name evidence="8" type="primary">dars2</name>
</gene>
<dbReference type="Gene3D" id="2.40.50.140">
    <property type="entry name" value="Nucleic acid-binding proteins"/>
    <property type="match status" value="1"/>
</dbReference>
<keyword evidence="2" id="KW-0436">Ligase</keyword>
<keyword evidence="4" id="KW-0067">ATP-binding</keyword>
<dbReference type="InterPro" id="IPR047089">
    <property type="entry name" value="Asp-tRNA-ligase_1_N"/>
</dbReference>
<keyword evidence="6" id="KW-0030">Aminoacyl-tRNA synthetase</keyword>
<feature type="domain" description="Aminoacyl-transfer RNA synthetases class-II family profile" evidence="7">
    <location>
        <begin position="169"/>
        <end position="545"/>
    </location>
</feature>
<comment type="similarity">
    <text evidence="1">Belongs to the class-II aminoacyl-tRNA synthetase family. Type 1 subfamily.</text>
</comment>
<dbReference type="CDD" id="cd04317">
    <property type="entry name" value="EcAspRS_like_N"/>
    <property type="match status" value="1"/>
</dbReference>
<organism evidence="8 9">
    <name type="scientific">Dicentrarchus labrax</name>
    <name type="common">European seabass</name>
    <name type="synonym">Morone labrax</name>
    <dbReference type="NCBI Taxonomy" id="13489"/>
    <lineage>
        <taxon>Eukaryota</taxon>
        <taxon>Metazoa</taxon>
        <taxon>Chordata</taxon>
        <taxon>Craniata</taxon>
        <taxon>Vertebrata</taxon>
        <taxon>Euteleostomi</taxon>
        <taxon>Actinopterygii</taxon>
        <taxon>Neopterygii</taxon>
        <taxon>Teleostei</taxon>
        <taxon>Neoteleostei</taxon>
        <taxon>Acanthomorphata</taxon>
        <taxon>Eupercaria</taxon>
        <taxon>Moronidae</taxon>
        <taxon>Dicentrarchus</taxon>
    </lineage>
</organism>
<dbReference type="GeneTree" id="ENSGT01030000234618"/>
<evidence type="ECO:0000259" key="7">
    <source>
        <dbReference type="PROSITE" id="PS50862"/>
    </source>
</evidence>
<keyword evidence="5" id="KW-0648">Protein biosynthesis</keyword>
<dbReference type="PRINTS" id="PR01042">
    <property type="entry name" value="TRNASYNTHASP"/>
</dbReference>
<evidence type="ECO:0000256" key="3">
    <source>
        <dbReference type="ARBA" id="ARBA00022741"/>
    </source>
</evidence>
<dbReference type="InterPro" id="IPR004364">
    <property type="entry name" value="Aa-tRNA-synt_II"/>
</dbReference>
<evidence type="ECO:0000256" key="6">
    <source>
        <dbReference type="ARBA" id="ARBA00023146"/>
    </source>
</evidence>
<dbReference type="GO" id="GO:0006422">
    <property type="term" value="P:aspartyl-tRNA aminoacylation"/>
    <property type="evidence" value="ECO:0007669"/>
    <property type="project" value="TreeGrafter"/>
</dbReference>
<dbReference type="InterPro" id="IPR004115">
    <property type="entry name" value="GAD-like_sf"/>
</dbReference>
<evidence type="ECO:0000256" key="4">
    <source>
        <dbReference type="ARBA" id="ARBA00022840"/>
    </source>
</evidence>
<dbReference type="PROSITE" id="PS50862">
    <property type="entry name" value="AA_TRNA_LIGASE_II"/>
    <property type="match status" value="1"/>
</dbReference>
<dbReference type="AlphaFoldDB" id="A0A8C4DQ28"/>
<accession>A0A8C4DQ28</accession>
<evidence type="ECO:0000313" key="8">
    <source>
        <dbReference type="Ensembl" id="ENSDLAP00005005120.2"/>
    </source>
</evidence>
<keyword evidence="9" id="KW-1185">Reference proteome</keyword>
<dbReference type="Gene3D" id="3.30.1360.30">
    <property type="entry name" value="GAD-like domain"/>
    <property type="match status" value="1"/>
</dbReference>
<dbReference type="Proteomes" id="UP000694389">
    <property type="component" value="Unassembled WGS sequence"/>
</dbReference>
<evidence type="ECO:0000313" key="9">
    <source>
        <dbReference type="Proteomes" id="UP000694389"/>
    </source>
</evidence>
<dbReference type="GO" id="GO:0005739">
    <property type="term" value="C:mitochondrion"/>
    <property type="evidence" value="ECO:0007669"/>
    <property type="project" value="TreeGrafter"/>
</dbReference>